<accession>A0ACB8R073</accession>
<dbReference type="Proteomes" id="UP000814128">
    <property type="component" value="Unassembled WGS sequence"/>
</dbReference>
<protein>
    <submittedName>
        <fullName evidence="1">Uncharacterized protein</fullName>
    </submittedName>
</protein>
<evidence type="ECO:0000313" key="1">
    <source>
        <dbReference type="EMBL" id="KAI0036931.1"/>
    </source>
</evidence>
<reference evidence="1" key="2">
    <citation type="journal article" date="2022" name="New Phytol.">
        <title>Evolutionary transition to the ectomycorrhizal habit in the genomes of a hyperdiverse lineage of mushroom-forming fungi.</title>
        <authorList>
            <person name="Looney B."/>
            <person name="Miyauchi S."/>
            <person name="Morin E."/>
            <person name="Drula E."/>
            <person name="Courty P.E."/>
            <person name="Kohler A."/>
            <person name="Kuo A."/>
            <person name="LaButti K."/>
            <person name="Pangilinan J."/>
            <person name="Lipzen A."/>
            <person name="Riley R."/>
            <person name="Andreopoulos W."/>
            <person name="He G."/>
            <person name="Johnson J."/>
            <person name="Nolan M."/>
            <person name="Tritt A."/>
            <person name="Barry K.W."/>
            <person name="Grigoriev I.V."/>
            <person name="Nagy L.G."/>
            <person name="Hibbett D."/>
            <person name="Henrissat B."/>
            <person name="Matheny P.B."/>
            <person name="Labbe J."/>
            <person name="Martin F.M."/>
        </authorList>
    </citation>
    <scope>NUCLEOTIDE SEQUENCE</scope>
    <source>
        <strain evidence="1">EC-137</strain>
    </source>
</reference>
<keyword evidence="2" id="KW-1185">Reference proteome</keyword>
<organism evidence="1 2">
    <name type="scientific">Vararia minispora EC-137</name>
    <dbReference type="NCBI Taxonomy" id="1314806"/>
    <lineage>
        <taxon>Eukaryota</taxon>
        <taxon>Fungi</taxon>
        <taxon>Dikarya</taxon>
        <taxon>Basidiomycota</taxon>
        <taxon>Agaricomycotina</taxon>
        <taxon>Agaricomycetes</taxon>
        <taxon>Russulales</taxon>
        <taxon>Lachnocladiaceae</taxon>
        <taxon>Vararia</taxon>
    </lineage>
</organism>
<reference evidence="1" key="1">
    <citation type="submission" date="2021-02" db="EMBL/GenBank/DDBJ databases">
        <authorList>
            <consortium name="DOE Joint Genome Institute"/>
            <person name="Ahrendt S."/>
            <person name="Looney B.P."/>
            <person name="Miyauchi S."/>
            <person name="Morin E."/>
            <person name="Drula E."/>
            <person name="Courty P.E."/>
            <person name="Chicoki N."/>
            <person name="Fauchery L."/>
            <person name="Kohler A."/>
            <person name="Kuo A."/>
            <person name="Labutti K."/>
            <person name="Pangilinan J."/>
            <person name="Lipzen A."/>
            <person name="Riley R."/>
            <person name="Andreopoulos W."/>
            <person name="He G."/>
            <person name="Johnson J."/>
            <person name="Barry K.W."/>
            <person name="Grigoriev I.V."/>
            <person name="Nagy L."/>
            <person name="Hibbett D."/>
            <person name="Henrissat B."/>
            <person name="Matheny P.B."/>
            <person name="Labbe J."/>
            <person name="Martin F."/>
        </authorList>
    </citation>
    <scope>NUCLEOTIDE SEQUENCE</scope>
    <source>
        <strain evidence="1">EC-137</strain>
    </source>
</reference>
<gene>
    <name evidence="1" type="ORF">K488DRAFT_75701</name>
</gene>
<evidence type="ECO:0000313" key="2">
    <source>
        <dbReference type="Proteomes" id="UP000814128"/>
    </source>
</evidence>
<sequence length="203" mass="22159">MSHAEFDPYTAKAQNDDVTPQQKITDLHTIVKSTSVGMMTSRAADGSLHSRAMAPAGLTEPTEVNLIFIANKASWKFDEITNDPHVNVSFYEHSSTNWASYSGQVKVITDKSVIKKHWNPLVSAWFGDLGDGLHKGDESDPRVVVIELVPDEVRYWISKSSKIGRAIDVAVGAMTGKTAVPGELRTITKAEIQLTQGLHSKAA</sequence>
<dbReference type="EMBL" id="MU273467">
    <property type="protein sequence ID" value="KAI0036931.1"/>
    <property type="molecule type" value="Genomic_DNA"/>
</dbReference>
<comment type="caution">
    <text evidence="1">The sequence shown here is derived from an EMBL/GenBank/DDBJ whole genome shotgun (WGS) entry which is preliminary data.</text>
</comment>
<name>A0ACB8R073_9AGAM</name>
<proteinExistence type="predicted"/>